<organism evidence="9 10">
    <name type="scientific">Paenibacillus glycanilyticus</name>
    <dbReference type="NCBI Taxonomy" id="126569"/>
    <lineage>
        <taxon>Bacteria</taxon>
        <taxon>Bacillati</taxon>
        <taxon>Bacillota</taxon>
        <taxon>Bacilli</taxon>
        <taxon>Bacillales</taxon>
        <taxon>Paenibacillaceae</taxon>
        <taxon>Paenibacillus</taxon>
    </lineage>
</organism>
<dbReference type="Pfam" id="PF00528">
    <property type="entry name" value="BPD_transp_1"/>
    <property type="match status" value="1"/>
</dbReference>
<evidence type="ECO:0000259" key="8">
    <source>
        <dbReference type="PROSITE" id="PS50928"/>
    </source>
</evidence>
<dbReference type="PANTHER" id="PTHR43744:SF9">
    <property type="entry name" value="POLYGALACTURONAN_RHAMNOGALACTURONAN TRANSPORT SYSTEM PERMEASE PROTEIN YTCP"/>
    <property type="match status" value="1"/>
</dbReference>
<evidence type="ECO:0000256" key="7">
    <source>
        <dbReference type="RuleBase" id="RU363032"/>
    </source>
</evidence>
<accession>A0ABQ6GKN8</accession>
<comment type="similarity">
    <text evidence="7">Belongs to the binding-protein-dependent transport system permease family.</text>
</comment>
<evidence type="ECO:0000313" key="9">
    <source>
        <dbReference type="EMBL" id="GLX71494.1"/>
    </source>
</evidence>
<dbReference type="Gene3D" id="1.10.3720.10">
    <property type="entry name" value="MetI-like"/>
    <property type="match status" value="1"/>
</dbReference>
<dbReference type="CDD" id="cd06261">
    <property type="entry name" value="TM_PBP2"/>
    <property type="match status" value="1"/>
</dbReference>
<feature type="transmembrane region" description="Helical" evidence="7">
    <location>
        <begin position="76"/>
        <end position="97"/>
    </location>
</feature>
<evidence type="ECO:0000256" key="3">
    <source>
        <dbReference type="ARBA" id="ARBA00022475"/>
    </source>
</evidence>
<feature type="transmembrane region" description="Helical" evidence="7">
    <location>
        <begin position="12"/>
        <end position="36"/>
    </location>
</feature>
<dbReference type="RefSeq" id="WP_284242308.1">
    <property type="nucleotide sequence ID" value="NZ_BSSQ01000035.1"/>
</dbReference>
<evidence type="ECO:0000256" key="2">
    <source>
        <dbReference type="ARBA" id="ARBA00022448"/>
    </source>
</evidence>
<evidence type="ECO:0000313" key="10">
    <source>
        <dbReference type="Proteomes" id="UP001157114"/>
    </source>
</evidence>
<evidence type="ECO:0000256" key="6">
    <source>
        <dbReference type="ARBA" id="ARBA00023136"/>
    </source>
</evidence>
<dbReference type="Proteomes" id="UP001157114">
    <property type="component" value="Unassembled WGS sequence"/>
</dbReference>
<dbReference type="PROSITE" id="PS50928">
    <property type="entry name" value="ABC_TM1"/>
    <property type="match status" value="1"/>
</dbReference>
<dbReference type="PANTHER" id="PTHR43744">
    <property type="entry name" value="ABC TRANSPORTER PERMEASE PROTEIN MG189-RELATED-RELATED"/>
    <property type="match status" value="1"/>
</dbReference>
<proteinExistence type="inferred from homology"/>
<feature type="transmembrane region" description="Helical" evidence="7">
    <location>
        <begin position="183"/>
        <end position="209"/>
    </location>
</feature>
<keyword evidence="6 7" id="KW-0472">Membrane</keyword>
<keyword evidence="2 7" id="KW-0813">Transport</keyword>
<dbReference type="SUPFAM" id="SSF161098">
    <property type="entry name" value="MetI-like"/>
    <property type="match status" value="1"/>
</dbReference>
<name>A0ABQ6GKN8_9BACL</name>
<gene>
    <name evidence="9" type="primary">ypcH_2</name>
    <name evidence="9" type="ORF">MU1_58440</name>
</gene>
<feature type="transmembrane region" description="Helical" evidence="7">
    <location>
        <begin position="109"/>
        <end position="129"/>
    </location>
</feature>
<feature type="transmembrane region" description="Helical" evidence="7">
    <location>
        <begin position="141"/>
        <end position="162"/>
    </location>
</feature>
<dbReference type="InterPro" id="IPR035906">
    <property type="entry name" value="MetI-like_sf"/>
</dbReference>
<feature type="transmembrane region" description="Helical" evidence="7">
    <location>
        <begin position="263"/>
        <end position="282"/>
    </location>
</feature>
<keyword evidence="4 7" id="KW-0812">Transmembrane</keyword>
<comment type="subcellular location">
    <subcellularLocation>
        <location evidence="1 7">Cell membrane</location>
        <topology evidence="1 7">Multi-pass membrane protein</topology>
    </subcellularLocation>
</comment>
<evidence type="ECO:0000256" key="1">
    <source>
        <dbReference type="ARBA" id="ARBA00004651"/>
    </source>
</evidence>
<keyword evidence="10" id="KW-1185">Reference proteome</keyword>
<comment type="caution">
    <text evidence="9">The sequence shown here is derived from an EMBL/GenBank/DDBJ whole genome shotgun (WGS) entry which is preliminary data.</text>
</comment>
<dbReference type="EMBL" id="BSSQ01000035">
    <property type="protein sequence ID" value="GLX71494.1"/>
    <property type="molecule type" value="Genomic_DNA"/>
</dbReference>
<protein>
    <submittedName>
        <fullName evidence="9">Sugar ABC transporter permease</fullName>
    </submittedName>
</protein>
<dbReference type="InterPro" id="IPR000515">
    <property type="entry name" value="MetI-like"/>
</dbReference>
<feature type="domain" description="ABC transmembrane type-1" evidence="8">
    <location>
        <begin position="74"/>
        <end position="282"/>
    </location>
</feature>
<evidence type="ECO:0000256" key="4">
    <source>
        <dbReference type="ARBA" id="ARBA00022692"/>
    </source>
</evidence>
<keyword evidence="3" id="KW-1003">Cell membrane</keyword>
<sequence length="297" mass="33473">MGTSISRTTNVIVNVFLIVLVLLCLLPIVLVLSVSFTDETSLLNQGYSFFPGKFSIEPYRFLMETNLSGILNAYKITIFNTVVGTLLTLLMVALYAYPLSRRDLKYNNFFTFFLYFTMLFGGGMVPWYLVCTQVLGLKDSIWAMILPSIFNGFFVFVMRTFYKSTIPIEVLESAKIDGAGEYRIFFQLVLPLSLPAIATIAIFTAVGFWNDYWLPLMLINDPKLSNLQYMIYRIMTNIQAIREYSQDASGIATSLANAPSEGIRMAMAMITMGPIVLIYPFLQKYFVKGLTIGAIKG</sequence>
<evidence type="ECO:0000256" key="5">
    <source>
        <dbReference type="ARBA" id="ARBA00022989"/>
    </source>
</evidence>
<keyword evidence="5 7" id="KW-1133">Transmembrane helix</keyword>
<reference evidence="9 10" key="1">
    <citation type="submission" date="2023-03" db="EMBL/GenBank/DDBJ databases">
        <title>Draft genome sequence of the bacteria which degrade cell wall of Tricholomamatutake.</title>
        <authorList>
            <person name="Konishi Y."/>
            <person name="Fukuta Y."/>
            <person name="Shirasaka N."/>
        </authorList>
    </citation>
    <scope>NUCLEOTIDE SEQUENCE [LARGE SCALE GENOMIC DNA]</scope>
    <source>
        <strain evidence="10">mu1</strain>
    </source>
</reference>